<reference evidence="2 3" key="1">
    <citation type="submission" date="2017-03" db="EMBL/GenBank/DDBJ databases">
        <title>WGS assembly of Porphyra umbilicalis.</title>
        <authorList>
            <person name="Brawley S.H."/>
            <person name="Blouin N.A."/>
            <person name="Ficko-Blean E."/>
            <person name="Wheeler G.L."/>
            <person name="Lohr M."/>
            <person name="Goodson H.V."/>
            <person name="Jenkins J.W."/>
            <person name="Blaby-Haas C.E."/>
            <person name="Helliwell K.E."/>
            <person name="Chan C."/>
            <person name="Marriage T."/>
            <person name="Bhattacharya D."/>
            <person name="Klein A.S."/>
            <person name="Badis Y."/>
            <person name="Brodie J."/>
            <person name="Cao Y."/>
            <person name="Collen J."/>
            <person name="Dittami S.M."/>
            <person name="Gachon C.M."/>
            <person name="Green B.R."/>
            <person name="Karpowicz S."/>
            <person name="Kim J.W."/>
            <person name="Kudahl U."/>
            <person name="Lin S."/>
            <person name="Michel G."/>
            <person name="Mittag M."/>
            <person name="Olson B.J."/>
            <person name="Pangilinan J."/>
            <person name="Peng Y."/>
            <person name="Qiu H."/>
            <person name="Shu S."/>
            <person name="Singer J.T."/>
            <person name="Smith A.G."/>
            <person name="Sprecher B.N."/>
            <person name="Wagner V."/>
            <person name="Wang W."/>
            <person name="Wang Z.-Y."/>
            <person name="Yan J."/>
            <person name="Yarish C."/>
            <person name="Zoeuner-Riek S."/>
            <person name="Zhuang Y."/>
            <person name="Zou Y."/>
            <person name="Lindquist E.A."/>
            <person name="Grimwood J."/>
            <person name="Barry K."/>
            <person name="Rokhsar D.S."/>
            <person name="Schmutz J."/>
            <person name="Stiller J.W."/>
            <person name="Grossman A.R."/>
            <person name="Prochnik S.E."/>
        </authorList>
    </citation>
    <scope>NUCLEOTIDE SEQUENCE [LARGE SCALE GENOMIC DNA]</scope>
    <source>
        <strain evidence="2">4086291</strain>
    </source>
</reference>
<keyword evidence="3" id="KW-1185">Reference proteome</keyword>
<protein>
    <submittedName>
        <fullName evidence="2">Uncharacterized protein</fullName>
    </submittedName>
</protein>
<feature type="compositionally biased region" description="Low complexity" evidence="1">
    <location>
        <begin position="16"/>
        <end position="31"/>
    </location>
</feature>
<feature type="compositionally biased region" description="Low complexity" evidence="1">
    <location>
        <begin position="232"/>
        <end position="245"/>
    </location>
</feature>
<feature type="region of interest" description="Disordered" evidence="1">
    <location>
        <begin position="116"/>
        <end position="245"/>
    </location>
</feature>
<sequence length="245" mass="24695">MVLRWWQVAPATARGYAASSTSPAATVTGGADARRRPRRTRLQRRLPAVLTGDAGVVARRRPPRGRRAGLSAVAGNRCGALAAAAAGAPCFVGGSQRQRQRRRQCGRRWRCHRRRHGFHPLPTAPNRRRRPQERRPAAAGARTVDGGSGAHPYGRAHGGGAVADADGGESSAPPDGRAVGGGSGAPPNGRDDGGGAAVDANGGGSGASFDGRAVCGGPGADPDGRASGGGAAAPSGMSRGSVFLL</sequence>
<proteinExistence type="predicted"/>
<dbReference type="EMBL" id="KV919215">
    <property type="protein sequence ID" value="OSX70743.1"/>
    <property type="molecule type" value="Genomic_DNA"/>
</dbReference>
<accession>A0A1X6NQT1</accession>
<evidence type="ECO:0000313" key="3">
    <source>
        <dbReference type="Proteomes" id="UP000218209"/>
    </source>
</evidence>
<evidence type="ECO:0000313" key="2">
    <source>
        <dbReference type="EMBL" id="OSX70743.1"/>
    </source>
</evidence>
<dbReference type="AlphaFoldDB" id="A0A1X6NQT1"/>
<gene>
    <name evidence="2" type="ORF">BU14_0674s0006</name>
</gene>
<feature type="region of interest" description="Disordered" evidence="1">
    <location>
        <begin position="16"/>
        <end position="40"/>
    </location>
</feature>
<evidence type="ECO:0000256" key="1">
    <source>
        <dbReference type="SAM" id="MobiDB-lite"/>
    </source>
</evidence>
<name>A0A1X6NQT1_PORUM</name>
<organism evidence="2 3">
    <name type="scientific">Porphyra umbilicalis</name>
    <name type="common">Purple laver</name>
    <name type="synonym">Red alga</name>
    <dbReference type="NCBI Taxonomy" id="2786"/>
    <lineage>
        <taxon>Eukaryota</taxon>
        <taxon>Rhodophyta</taxon>
        <taxon>Bangiophyceae</taxon>
        <taxon>Bangiales</taxon>
        <taxon>Bangiaceae</taxon>
        <taxon>Porphyra</taxon>
    </lineage>
</organism>
<dbReference type="Proteomes" id="UP000218209">
    <property type="component" value="Unassembled WGS sequence"/>
</dbReference>